<dbReference type="AlphaFoldDB" id="A0A914AI39"/>
<organism evidence="4 5">
    <name type="scientific">Patiria miniata</name>
    <name type="common">Bat star</name>
    <name type="synonym">Asterina miniata</name>
    <dbReference type="NCBI Taxonomy" id="46514"/>
    <lineage>
        <taxon>Eukaryota</taxon>
        <taxon>Metazoa</taxon>
        <taxon>Echinodermata</taxon>
        <taxon>Eleutherozoa</taxon>
        <taxon>Asterozoa</taxon>
        <taxon>Asteroidea</taxon>
        <taxon>Valvatacea</taxon>
        <taxon>Valvatida</taxon>
        <taxon>Asterinidae</taxon>
        <taxon>Patiria</taxon>
    </lineage>
</organism>
<sequence>MAAIVSSSTMILLLFVGLLAMPCSRAEYFCGIHNACYMTPDGCSYGNCDFEVVWSQQENTTKYDFKIAVRTTGWAAFGISSDKFMGDDDVYMCIVEGDGAKFEHRFNFGRSNIAGTGTGVLSTERRYVNGVVSCRIERDLSVTNNGVTVDLTTDWYMFFAKGPIQSGSPLQHDKIPRITKVKVDFSELPVLTPGDLDYPNTNDNGATAQRAGFLLIMCSTILLLMGVHM</sequence>
<evidence type="ECO:0000259" key="3">
    <source>
        <dbReference type="PROSITE" id="PS50836"/>
    </source>
</evidence>
<dbReference type="OMA" id="KFEHRFN"/>
<dbReference type="Pfam" id="PF03351">
    <property type="entry name" value="DOMON"/>
    <property type="match status" value="1"/>
</dbReference>
<dbReference type="PANTHER" id="PTHR46902:SF1">
    <property type="entry name" value="DOMON DOMAIN-CONTAINING PROTEIN FRRS1L"/>
    <property type="match status" value="1"/>
</dbReference>
<dbReference type="CDD" id="cd09628">
    <property type="entry name" value="DOMON_SDR_2_like"/>
    <property type="match status" value="1"/>
</dbReference>
<evidence type="ECO:0000256" key="2">
    <source>
        <dbReference type="SAM" id="SignalP"/>
    </source>
</evidence>
<dbReference type="InterPro" id="IPR005018">
    <property type="entry name" value="DOMON_domain"/>
</dbReference>
<protein>
    <recommendedName>
        <fullName evidence="3">DOMON domain-containing protein</fullName>
    </recommendedName>
</protein>
<name>A0A914AI39_PATMI</name>
<dbReference type="OrthoDB" id="6418377at2759"/>
<dbReference type="InterPro" id="IPR042789">
    <property type="entry name" value="FRRS1L"/>
</dbReference>
<dbReference type="GeneID" id="119734089"/>
<accession>A0A914AI39</accession>
<dbReference type="PANTHER" id="PTHR46902">
    <property type="entry name" value="DOMON DOMAIN-CONTAINING PROTEIN FRRS1L"/>
    <property type="match status" value="1"/>
</dbReference>
<feature type="signal peptide" evidence="2">
    <location>
        <begin position="1"/>
        <end position="26"/>
    </location>
</feature>
<keyword evidence="2" id="KW-0732">Signal</keyword>
<keyword evidence="1" id="KW-1133">Transmembrane helix</keyword>
<feature type="chain" id="PRO_5037264694" description="DOMON domain-containing protein" evidence="2">
    <location>
        <begin position="27"/>
        <end position="229"/>
    </location>
</feature>
<feature type="transmembrane region" description="Helical" evidence="1">
    <location>
        <begin position="211"/>
        <end position="227"/>
    </location>
</feature>
<evidence type="ECO:0000256" key="1">
    <source>
        <dbReference type="SAM" id="Phobius"/>
    </source>
</evidence>
<feature type="domain" description="DOMON" evidence="3">
    <location>
        <begin position="48"/>
        <end position="162"/>
    </location>
</feature>
<dbReference type="SMART" id="SM00664">
    <property type="entry name" value="DoH"/>
    <property type="match status" value="1"/>
</dbReference>
<dbReference type="PROSITE" id="PS50836">
    <property type="entry name" value="DOMON"/>
    <property type="match status" value="1"/>
</dbReference>
<dbReference type="RefSeq" id="XP_038063382.1">
    <property type="nucleotide sequence ID" value="XM_038207454.1"/>
</dbReference>
<evidence type="ECO:0000313" key="4">
    <source>
        <dbReference type="EnsemblMetazoa" id="XP_038063382.1"/>
    </source>
</evidence>
<dbReference type="Proteomes" id="UP000887568">
    <property type="component" value="Unplaced"/>
</dbReference>
<dbReference type="GO" id="GO:0099072">
    <property type="term" value="P:regulation of postsynaptic membrane neurotransmitter receptor levels"/>
    <property type="evidence" value="ECO:0007669"/>
    <property type="project" value="TreeGrafter"/>
</dbReference>
<evidence type="ECO:0000313" key="5">
    <source>
        <dbReference type="Proteomes" id="UP000887568"/>
    </source>
</evidence>
<keyword evidence="1" id="KW-0812">Transmembrane</keyword>
<proteinExistence type="predicted"/>
<dbReference type="EnsemblMetazoa" id="XM_038207454.1">
    <property type="protein sequence ID" value="XP_038063382.1"/>
    <property type="gene ID" value="LOC119734089"/>
</dbReference>
<keyword evidence="1" id="KW-0472">Membrane</keyword>
<dbReference type="GO" id="GO:1900449">
    <property type="term" value="P:regulation of glutamate receptor signaling pathway"/>
    <property type="evidence" value="ECO:0007669"/>
    <property type="project" value="InterPro"/>
</dbReference>
<keyword evidence="5" id="KW-1185">Reference proteome</keyword>
<reference evidence="4" key="1">
    <citation type="submission" date="2022-11" db="UniProtKB">
        <authorList>
            <consortium name="EnsemblMetazoa"/>
        </authorList>
    </citation>
    <scope>IDENTIFICATION</scope>
</reference>